<evidence type="ECO:0000256" key="1">
    <source>
        <dbReference type="ARBA" id="ARBA00022617"/>
    </source>
</evidence>
<accession>A0A7V8NRU1</accession>
<keyword evidence="1 4" id="KW-0349">Heme</keyword>
<dbReference type="GO" id="GO:0046872">
    <property type="term" value="F:metal ion binding"/>
    <property type="evidence" value="ECO:0007669"/>
    <property type="project" value="UniProtKB-KW"/>
</dbReference>
<feature type="chain" id="PRO_5030622961" evidence="5">
    <location>
        <begin position="24"/>
        <end position="157"/>
    </location>
</feature>
<dbReference type="AlphaFoldDB" id="A0A7V8NRU1"/>
<dbReference type="GO" id="GO:0009055">
    <property type="term" value="F:electron transfer activity"/>
    <property type="evidence" value="ECO:0007669"/>
    <property type="project" value="InterPro"/>
</dbReference>
<dbReference type="GO" id="GO:0020037">
    <property type="term" value="F:heme binding"/>
    <property type="evidence" value="ECO:0007669"/>
    <property type="project" value="InterPro"/>
</dbReference>
<comment type="caution">
    <text evidence="7">The sequence shown here is derived from an EMBL/GenBank/DDBJ whole genome shotgun (WGS) entry which is preliminary data.</text>
</comment>
<dbReference type="Proteomes" id="UP000567293">
    <property type="component" value="Unassembled WGS sequence"/>
</dbReference>
<keyword evidence="3 4" id="KW-0408">Iron</keyword>
<evidence type="ECO:0000313" key="7">
    <source>
        <dbReference type="EMBL" id="MBA0086241.1"/>
    </source>
</evidence>
<reference evidence="7" key="1">
    <citation type="submission" date="2020-06" db="EMBL/GenBank/DDBJ databases">
        <title>Legume-microbial interactions unlock mineral nutrients during tropical forest succession.</title>
        <authorList>
            <person name="Epihov D.Z."/>
        </authorList>
    </citation>
    <scope>NUCLEOTIDE SEQUENCE [LARGE SCALE GENOMIC DNA]</scope>
    <source>
        <strain evidence="7">Pan2503</strain>
    </source>
</reference>
<evidence type="ECO:0000256" key="4">
    <source>
        <dbReference type="PROSITE-ProRule" id="PRU00433"/>
    </source>
</evidence>
<dbReference type="PROSITE" id="PS51007">
    <property type="entry name" value="CYTC"/>
    <property type="match status" value="1"/>
</dbReference>
<organism evidence="7 8">
    <name type="scientific">Candidatus Acidiferrum panamense</name>
    <dbReference type="NCBI Taxonomy" id="2741543"/>
    <lineage>
        <taxon>Bacteria</taxon>
        <taxon>Pseudomonadati</taxon>
        <taxon>Acidobacteriota</taxon>
        <taxon>Terriglobia</taxon>
        <taxon>Candidatus Acidiferrales</taxon>
        <taxon>Candidatus Acidiferrum</taxon>
    </lineage>
</organism>
<keyword evidence="5" id="KW-0732">Signal</keyword>
<dbReference type="SUPFAM" id="SSF46626">
    <property type="entry name" value="Cytochrome c"/>
    <property type="match status" value="1"/>
</dbReference>
<evidence type="ECO:0000256" key="3">
    <source>
        <dbReference type="ARBA" id="ARBA00023004"/>
    </source>
</evidence>
<name>A0A7V8NRU1_9BACT</name>
<evidence type="ECO:0000256" key="2">
    <source>
        <dbReference type="ARBA" id="ARBA00022723"/>
    </source>
</evidence>
<sequence length="157" mass="16345">MLARFSRLRFWLAALCLAVVAGAAMGPLSPVVDAQRARTANDAVYTDAQAVRGRTLYQQRCAMCHGERLSGGLAPPLSGSAFLGAWGGQSLWDLLSKIRNTMPADDPGKLTPSQSADLVAHLLQVGNFPSGEAELGTDAAGLKAIVLPAQPSMASVA</sequence>
<evidence type="ECO:0000256" key="5">
    <source>
        <dbReference type="SAM" id="SignalP"/>
    </source>
</evidence>
<evidence type="ECO:0000259" key="6">
    <source>
        <dbReference type="PROSITE" id="PS51007"/>
    </source>
</evidence>
<protein>
    <submittedName>
        <fullName evidence="7">C-type cytochrome</fullName>
    </submittedName>
</protein>
<keyword evidence="2 4" id="KW-0479">Metal-binding</keyword>
<proteinExistence type="predicted"/>
<gene>
    <name evidence="7" type="ORF">HRJ53_14740</name>
</gene>
<feature type="domain" description="Cytochrome c" evidence="6">
    <location>
        <begin position="48"/>
        <end position="126"/>
    </location>
</feature>
<dbReference type="InterPro" id="IPR009056">
    <property type="entry name" value="Cyt_c-like_dom"/>
</dbReference>
<keyword evidence="8" id="KW-1185">Reference proteome</keyword>
<feature type="signal peptide" evidence="5">
    <location>
        <begin position="1"/>
        <end position="23"/>
    </location>
</feature>
<dbReference type="InterPro" id="IPR036909">
    <property type="entry name" value="Cyt_c-like_dom_sf"/>
</dbReference>
<evidence type="ECO:0000313" key="8">
    <source>
        <dbReference type="Proteomes" id="UP000567293"/>
    </source>
</evidence>
<dbReference type="Pfam" id="PF13442">
    <property type="entry name" value="Cytochrome_CBB3"/>
    <property type="match status" value="1"/>
</dbReference>
<feature type="non-terminal residue" evidence="7">
    <location>
        <position position="157"/>
    </location>
</feature>
<dbReference type="EMBL" id="JACDQQ010001412">
    <property type="protein sequence ID" value="MBA0086241.1"/>
    <property type="molecule type" value="Genomic_DNA"/>
</dbReference>
<dbReference type="Gene3D" id="1.10.760.10">
    <property type="entry name" value="Cytochrome c-like domain"/>
    <property type="match status" value="1"/>
</dbReference>